<feature type="signal peptide" evidence="5">
    <location>
        <begin position="1"/>
        <end position="30"/>
    </location>
</feature>
<dbReference type="Gene3D" id="3.40.50.880">
    <property type="match status" value="1"/>
</dbReference>
<dbReference type="PANTHER" id="PTHR36175:SF1">
    <property type="entry name" value="CYANOPHYCINASE"/>
    <property type="match status" value="1"/>
</dbReference>
<feature type="chain" id="PRO_5045407367" evidence="5">
    <location>
        <begin position="31"/>
        <end position="429"/>
    </location>
</feature>
<sequence length="429" mass="44783">MRAPRGLTHRAALVGSIVLTLLAATPGAHASGEGPTGHDGSLVLVGGALKDDNTEVYGEIIDRAGGAGARIGVITAASVPESRDPDAADPDRCSNSACNGAYYSALFKKHGAADAQWIPVDLDHVANADSDAVVAQVNSMTGFFFGGGDQYRYIQTLLRGPRQKDSKVLAAIRAKLARGAVVAGSSAGAQIASGPDMVSGGESYEGLRDGSAPGYFDDATRLGYIPRGGFGFLRSALIDTHTGVYGREGRAYRLAADTGHDRVYALDENTALVVDHPGSTHEELTVLGPNGVGVLDLRHARAGTSPDGWTLCGARYSYLTDHDRYDARTWRVHPSSDKQRLTPAGAAPVPANTDVFHSAANPHGSAYSFRGTARALAQSVVQNTATSSTFESGPRFDVTFTKPATFAAWSSNGSTADTLVGLRVSIAPR</sequence>
<comment type="similarity">
    <text evidence="1">Belongs to the peptidase S51 family.</text>
</comment>
<evidence type="ECO:0000256" key="5">
    <source>
        <dbReference type="SAM" id="SignalP"/>
    </source>
</evidence>
<gene>
    <name evidence="6" type="ORF">PO587_26175</name>
</gene>
<dbReference type="EMBL" id="JAQOSK010000011">
    <property type="protein sequence ID" value="MDC2957951.1"/>
    <property type="molecule type" value="Genomic_DNA"/>
</dbReference>
<keyword evidence="7" id="KW-1185">Reference proteome</keyword>
<organism evidence="6 7">
    <name type="scientific">Streptomyces gilvifuscus</name>
    <dbReference type="NCBI Taxonomy" id="1550617"/>
    <lineage>
        <taxon>Bacteria</taxon>
        <taxon>Bacillati</taxon>
        <taxon>Actinomycetota</taxon>
        <taxon>Actinomycetes</taxon>
        <taxon>Kitasatosporales</taxon>
        <taxon>Streptomycetaceae</taxon>
        <taxon>Streptomyces</taxon>
    </lineage>
</organism>
<accession>A0ABT5FZF1</accession>
<dbReference type="InterPro" id="IPR005320">
    <property type="entry name" value="Peptidase_S51"/>
</dbReference>
<keyword evidence="5" id="KW-0732">Signal</keyword>
<evidence type="ECO:0000256" key="4">
    <source>
        <dbReference type="ARBA" id="ARBA00022825"/>
    </source>
</evidence>
<evidence type="ECO:0000256" key="2">
    <source>
        <dbReference type="ARBA" id="ARBA00022670"/>
    </source>
</evidence>
<evidence type="ECO:0000256" key="1">
    <source>
        <dbReference type="ARBA" id="ARBA00006534"/>
    </source>
</evidence>
<comment type="caution">
    <text evidence="6">The sequence shown here is derived from an EMBL/GenBank/DDBJ whole genome shotgun (WGS) entry which is preliminary data.</text>
</comment>
<dbReference type="Pfam" id="PF03575">
    <property type="entry name" value="Peptidase_S51"/>
    <property type="match status" value="1"/>
</dbReference>
<dbReference type="SUPFAM" id="SSF52317">
    <property type="entry name" value="Class I glutamine amidotransferase-like"/>
    <property type="match status" value="1"/>
</dbReference>
<keyword evidence="2" id="KW-0645">Protease</keyword>
<protein>
    <submittedName>
        <fullName evidence="6">Cyanophycinase</fullName>
    </submittedName>
</protein>
<dbReference type="Proteomes" id="UP001221328">
    <property type="component" value="Unassembled WGS sequence"/>
</dbReference>
<dbReference type="CDD" id="cd03145">
    <property type="entry name" value="GAT1_cyanophycinase"/>
    <property type="match status" value="1"/>
</dbReference>
<name>A0ABT5FZF1_9ACTN</name>
<evidence type="ECO:0000313" key="6">
    <source>
        <dbReference type="EMBL" id="MDC2957951.1"/>
    </source>
</evidence>
<keyword evidence="4" id="KW-0720">Serine protease</keyword>
<evidence type="ECO:0000256" key="3">
    <source>
        <dbReference type="ARBA" id="ARBA00022801"/>
    </source>
</evidence>
<dbReference type="RefSeq" id="WP_272176899.1">
    <property type="nucleotide sequence ID" value="NZ_JAQOSK010000011.1"/>
</dbReference>
<reference evidence="6 7" key="1">
    <citation type="journal article" date="2015" name="Int. J. Syst. Evol. Microbiol.">
        <title>Streptomyces gilvifuscus sp. nov., an actinomycete that produces antibacterial compounds isolated from soil.</title>
        <authorList>
            <person name="Nguyen T.M."/>
            <person name="Kim J."/>
        </authorList>
    </citation>
    <scope>NUCLEOTIDE SEQUENCE [LARGE SCALE GENOMIC DNA]</scope>
    <source>
        <strain evidence="6 7">T113</strain>
    </source>
</reference>
<evidence type="ECO:0000313" key="7">
    <source>
        <dbReference type="Proteomes" id="UP001221328"/>
    </source>
</evidence>
<dbReference type="PANTHER" id="PTHR36175">
    <property type="entry name" value="CYANOPHYCINASE"/>
    <property type="match status" value="1"/>
</dbReference>
<dbReference type="InterPro" id="IPR029062">
    <property type="entry name" value="Class_I_gatase-like"/>
</dbReference>
<keyword evidence="3" id="KW-0378">Hydrolase</keyword>
<proteinExistence type="inferred from homology"/>